<dbReference type="Proteomes" id="UP000006038">
    <property type="component" value="Chromosome 9"/>
</dbReference>
<evidence type="ECO:0000256" key="2">
    <source>
        <dbReference type="SAM" id="MobiDB-lite"/>
    </source>
</evidence>
<evidence type="ECO:0000313" key="4">
    <source>
        <dbReference type="EnsemblPlants" id="OB09G20720.1"/>
    </source>
</evidence>
<evidence type="ECO:0000256" key="1">
    <source>
        <dbReference type="SAM" id="Coils"/>
    </source>
</evidence>
<keyword evidence="3" id="KW-1133">Transmembrane helix</keyword>
<dbReference type="HOGENOM" id="CLU_067438_0_0_1"/>
<keyword evidence="5" id="KW-1185">Reference proteome</keyword>
<reference evidence="4" key="2">
    <citation type="submission" date="2013-04" db="UniProtKB">
        <authorList>
            <consortium name="EnsemblPlants"/>
        </authorList>
    </citation>
    <scope>IDENTIFICATION</scope>
</reference>
<name>J3MYJ3_ORYBR</name>
<sequence>MDSGANSANSVGESVAESGAESPAPVLYDDAEHSDGEPPSEEARSGGAGGFYRENGSVVGRLVKGSSDSDADDHHYDDEGSIGKGENGEIHSGLDPYAQSIAMLQSTEEAIENEIQKFIELRSETCENSTNNHSETEWSSSCHFDESEQLGEELKLLESRLEEASVLISDKDSRILELDALNHKQPEKHVVCNSELLSLQSDMDQLFMEKMEAETQCFILTRASQAWKPPTEDQADLLYMQKFLPEDCKDLEAKLRHTENRAVMLEEMVEKLEAQCKDLARTSEILKLQARANRARLFCCIQFVLLCIAVGTFLVRLLPSSPEIVPT</sequence>
<dbReference type="AlphaFoldDB" id="J3MYJ3"/>
<dbReference type="InterPro" id="IPR044696">
    <property type="entry name" value="WIP1/2/3"/>
</dbReference>
<keyword evidence="3" id="KW-0812">Transmembrane</keyword>
<protein>
    <submittedName>
        <fullName evidence="4">Uncharacterized protein</fullName>
    </submittedName>
</protein>
<feature type="compositionally biased region" description="Polar residues" evidence="2">
    <location>
        <begin position="1"/>
        <end position="12"/>
    </location>
</feature>
<dbReference type="PANTHER" id="PTHR34562">
    <property type="entry name" value="WPP DOMAIN-INTERACTING PROTEIN 2"/>
    <property type="match status" value="1"/>
</dbReference>
<evidence type="ECO:0000313" key="5">
    <source>
        <dbReference type="Proteomes" id="UP000006038"/>
    </source>
</evidence>
<reference evidence="4" key="1">
    <citation type="journal article" date="2013" name="Nat. Commun.">
        <title>Whole-genome sequencing of Oryza brachyantha reveals mechanisms underlying Oryza genome evolution.</title>
        <authorList>
            <person name="Chen J."/>
            <person name="Huang Q."/>
            <person name="Gao D."/>
            <person name="Wang J."/>
            <person name="Lang Y."/>
            <person name="Liu T."/>
            <person name="Li B."/>
            <person name="Bai Z."/>
            <person name="Luis Goicoechea J."/>
            <person name="Liang C."/>
            <person name="Chen C."/>
            <person name="Zhang W."/>
            <person name="Sun S."/>
            <person name="Liao Y."/>
            <person name="Zhang X."/>
            <person name="Yang L."/>
            <person name="Song C."/>
            <person name="Wang M."/>
            <person name="Shi J."/>
            <person name="Liu G."/>
            <person name="Liu J."/>
            <person name="Zhou H."/>
            <person name="Zhou W."/>
            <person name="Yu Q."/>
            <person name="An N."/>
            <person name="Chen Y."/>
            <person name="Cai Q."/>
            <person name="Wang B."/>
            <person name="Liu B."/>
            <person name="Min J."/>
            <person name="Huang Y."/>
            <person name="Wu H."/>
            <person name="Li Z."/>
            <person name="Zhang Y."/>
            <person name="Yin Y."/>
            <person name="Song W."/>
            <person name="Jiang J."/>
            <person name="Jackson S.A."/>
            <person name="Wing R.A."/>
            <person name="Wang J."/>
            <person name="Chen M."/>
        </authorList>
    </citation>
    <scope>NUCLEOTIDE SEQUENCE [LARGE SCALE GENOMIC DNA]</scope>
    <source>
        <strain evidence="4">cv. IRGC 101232</strain>
    </source>
</reference>
<feature type="coiled-coil region" evidence="1">
    <location>
        <begin position="248"/>
        <end position="289"/>
    </location>
</feature>
<keyword evidence="3" id="KW-0472">Membrane</keyword>
<dbReference type="EnsemblPlants" id="OB09G20720.1">
    <property type="protein sequence ID" value="OB09G20720.1"/>
    <property type="gene ID" value="OB09G20720"/>
</dbReference>
<accession>J3MYJ3</accession>
<dbReference type="OMA" id="RTMSMNY"/>
<evidence type="ECO:0000256" key="3">
    <source>
        <dbReference type="SAM" id="Phobius"/>
    </source>
</evidence>
<dbReference type="PANTHER" id="PTHR34562:SF8">
    <property type="entry name" value="WPP DOMAIN-INTERACTING PROTEIN 1"/>
    <property type="match status" value="1"/>
</dbReference>
<organism evidence="4">
    <name type="scientific">Oryza brachyantha</name>
    <name type="common">malo sina</name>
    <dbReference type="NCBI Taxonomy" id="4533"/>
    <lineage>
        <taxon>Eukaryota</taxon>
        <taxon>Viridiplantae</taxon>
        <taxon>Streptophyta</taxon>
        <taxon>Embryophyta</taxon>
        <taxon>Tracheophyta</taxon>
        <taxon>Spermatophyta</taxon>
        <taxon>Magnoliopsida</taxon>
        <taxon>Liliopsida</taxon>
        <taxon>Poales</taxon>
        <taxon>Poaceae</taxon>
        <taxon>BOP clade</taxon>
        <taxon>Oryzoideae</taxon>
        <taxon>Oryzeae</taxon>
        <taxon>Oryzinae</taxon>
        <taxon>Oryza</taxon>
    </lineage>
</organism>
<keyword evidence="1" id="KW-0175">Coiled coil</keyword>
<dbReference type="eggNOG" id="ENOG502QTZN">
    <property type="taxonomic scope" value="Eukaryota"/>
</dbReference>
<feature type="region of interest" description="Disordered" evidence="2">
    <location>
        <begin position="1"/>
        <end position="93"/>
    </location>
</feature>
<proteinExistence type="predicted"/>
<feature type="compositionally biased region" description="Basic and acidic residues" evidence="2">
    <location>
        <begin position="30"/>
        <end position="44"/>
    </location>
</feature>
<feature type="transmembrane region" description="Helical" evidence="3">
    <location>
        <begin position="297"/>
        <end position="318"/>
    </location>
</feature>
<feature type="coiled-coil region" evidence="1">
    <location>
        <begin position="104"/>
        <end position="167"/>
    </location>
</feature>
<dbReference type="Gramene" id="OB09G20720.1">
    <property type="protein sequence ID" value="OB09G20720.1"/>
    <property type="gene ID" value="OB09G20720"/>
</dbReference>
<dbReference type="STRING" id="4533.J3MYJ3"/>